<gene>
    <name evidence="1" type="ORF">S12H4_34576</name>
</gene>
<dbReference type="SUPFAM" id="SSF56349">
    <property type="entry name" value="DNA breaking-rejoining enzymes"/>
    <property type="match status" value="1"/>
</dbReference>
<dbReference type="InterPro" id="IPR011010">
    <property type="entry name" value="DNA_brk_join_enz"/>
</dbReference>
<feature type="non-terminal residue" evidence="1">
    <location>
        <position position="1"/>
    </location>
</feature>
<evidence type="ECO:0000313" key="1">
    <source>
        <dbReference type="EMBL" id="GAI91986.1"/>
    </source>
</evidence>
<dbReference type="AlphaFoldDB" id="X1TKX0"/>
<dbReference type="EMBL" id="BARW01020471">
    <property type="protein sequence ID" value="GAI91986.1"/>
    <property type="molecule type" value="Genomic_DNA"/>
</dbReference>
<feature type="non-terminal residue" evidence="1">
    <location>
        <position position="272"/>
    </location>
</feature>
<sequence>TTLELTYAKLLTTLGHELGHLGVKNLEEIEKLLAGLRPGMTFRGLGGVEFPEELLDSLRPGMTIRIEESGTISVEGSGGRPFQCLAPSTQDAVEAYLIHMEDGGAADGYTKVRARKLRYFARQHPELPTDPEVIRAYLRQFRTDNVPTRLDQWKALSALYKFASDTYDMPNSMLKVDKPRFRKKSGQRLSRDQARLLLTAIETDLEWALVTCYFGLRFRRVEAERLRLGDVKSDYLIVQGKERTEELPLLPFFRDQLLRLQSNHHPSDRLFP</sequence>
<dbReference type="GO" id="GO:0003677">
    <property type="term" value="F:DNA binding"/>
    <property type="evidence" value="ECO:0007669"/>
    <property type="project" value="InterPro"/>
</dbReference>
<evidence type="ECO:0008006" key="2">
    <source>
        <dbReference type="Google" id="ProtNLM"/>
    </source>
</evidence>
<organism evidence="1">
    <name type="scientific">marine sediment metagenome</name>
    <dbReference type="NCBI Taxonomy" id="412755"/>
    <lineage>
        <taxon>unclassified sequences</taxon>
        <taxon>metagenomes</taxon>
        <taxon>ecological metagenomes</taxon>
    </lineage>
</organism>
<accession>X1TKX0</accession>
<reference evidence="1" key="1">
    <citation type="journal article" date="2014" name="Front. Microbiol.">
        <title>High frequency of phylogenetically diverse reductive dehalogenase-homologous genes in deep subseafloor sedimentary metagenomes.</title>
        <authorList>
            <person name="Kawai M."/>
            <person name="Futagami T."/>
            <person name="Toyoda A."/>
            <person name="Takaki Y."/>
            <person name="Nishi S."/>
            <person name="Hori S."/>
            <person name="Arai W."/>
            <person name="Tsubouchi T."/>
            <person name="Morono Y."/>
            <person name="Uchiyama I."/>
            <person name="Ito T."/>
            <person name="Fujiyama A."/>
            <person name="Inagaki F."/>
            <person name="Takami H."/>
        </authorList>
    </citation>
    <scope>NUCLEOTIDE SEQUENCE</scope>
    <source>
        <strain evidence="1">Expedition CK06-06</strain>
    </source>
</reference>
<protein>
    <recommendedName>
        <fullName evidence="2">Core-binding (CB) domain-containing protein</fullName>
    </recommendedName>
</protein>
<proteinExistence type="predicted"/>
<name>X1TKX0_9ZZZZ</name>
<comment type="caution">
    <text evidence="1">The sequence shown here is derived from an EMBL/GenBank/DDBJ whole genome shotgun (WGS) entry which is preliminary data.</text>
</comment>